<dbReference type="EMBL" id="CP001814">
    <property type="protein sequence ID" value="ACZ83227.1"/>
    <property type="molecule type" value="Genomic_DNA"/>
</dbReference>
<reference evidence="1 2" key="1">
    <citation type="journal article" date="2010" name="Stand. Genomic Sci.">
        <title>Complete genome sequence of Streptosporangium roseum type strain (NI 9100).</title>
        <authorList>
            <person name="Nolan M."/>
            <person name="Sikorski J."/>
            <person name="Jando M."/>
            <person name="Lucas S."/>
            <person name="Lapidus A."/>
            <person name="Glavina Del Rio T."/>
            <person name="Chen F."/>
            <person name="Tice H."/>
            <person name="Pitluck S."/>
            <person name="Cheng J.F."/>
            <person name="Chertkov O."/>
            <person name="Sims D."/>
            <person name="Meincke L."/>
            <person name="Brettin T."/>
            <person name="Han C."/>
            <person name="Detter J.C."/>
            <person name="Bruce D."/>
            <person name="Goodwin L."/>
            <person name="Land M."/>
            <person name="Hauser L."/>
            <person name="Chang Y.J."/>
            <person name="Jeffries C.D."/>
            <person name="Ivanova N."/>
            <person name="Mavromatis K."/>
            <person name="Mikhailova N."/>
            <person name="Chen A."/>
            <person name="Palaniappan K."/>
            <person name="Chain P."/>
            <person name="Rohde M."/>
            <person name="Goker M."/>
            <person name="Bristow J."/>
            <person name="Eisen J.A."/>
            <person name="Markowitz V."/>
            <person name="Hugenholtz P."/>
            <person name="Kyrpides N.C."/>
            <person name="Klenk H.P."/>
        </authorList>
    </citation>
    <scope>NUCLEOTIDE SEQUENCE [LARGE SCALE GENOMIC DNA]</scope>
    <source>
        <strain evidence="2">ATCC 12428 / DSM 43021 / JCM 3005 / NI 9100</strain>
    </source>
</reference>
<evidence type="ECO:0000313" key="1">
    <source>
        <dbReference type="EMBL" id="ACZ83227.1"/>
    </source>
</evidence>
<gene>
    <name evidence="1" type="ordered locus">Sros_0177</name>
</gene>
<dbReference type="Proteomes" id="UP000002029">
    <property type="component" value="Chromosome"/>
</dbReference>
<keyword evidence="2" id="KW-1185">Reference proteome</keyword>
<evidence type="ECO:0000313" key="2">
    <source>
        <dbReference type="Proteomes" id="UP000002029"/>
    </source>
</evidence>
<dbReference type="HOGENOM" id="CLU_2958969_0_0_11"/>
<proteinExistence type="predicted"/>
<dbReference type="KEGG" id="sro:Sros_0177"/>
<protein>
    <submittedName>
        <fullName evidence="1">Uncharacterized protein</fullName>
    </submittedName>
</protein>
<dbReference type="AlphaFoldDB" id="D2AXP7"/>
<accession>D2AXP7</accession>
<name>D2AXP7_STRRD</name>
<dbReference type="STRING" id="479432.Sros_0177"/>
<sequence length="59" mass="6305">MRQEGQLLHVHGVLKGVVEGRPFGLTPASRPRHGAVARGRSGWDVKAKVRAAPAAKRSP</sequence>
<organism evidence="1 2">
    <name type="scientific">Streptosporangium roseum (strain ATCC 12428 / DSM 43021 / JCM 3005 / KCTC 9067 / NCIMB 10171 / NRRL 2505 / NI 9100)</name>
    <dbReference type="NCBI Taxonomy" id="479432"/>
    <lineage>
        <taxon>Bacteria</taxon>
        <taxon>Bacillati</taxon>
        <taxon>Actinomycetota</taxon>
        <taxon>Actinomycetes</taxon>
        <taxon>Streptosporangiales</taxon>
        <taxon>Streptosporangiaceae</taxon>
        <taxon>Streptosporangium</taxon>
    </lineage>
</organism>